<dbReference type="InterPro" id="IPR011990">
    <property type="entry name" value="TPR-like_helical_dom_sf"/>
</dbReference>
<organism evidence="1 2">
    <name type="scientific">Clostridium perfringens</name>
    <dbReference type="NCBI Taxonomy" id="1502"/>
    <lineage>
        <taxon>Bacteria</taxon>
        <taxon>Bacillati</taxon>
        <taxon>Bacillota</taxon>
        <taxon>Clostridia</taxon>
        <taxon>Eubacteriales</taxon>
        <taxon>Clostridiaceae</taxon>
        <taxon>Clostridium</taxon>
    </lineage>
</organism>
<dbReference type="Gene3D" id="3.40.50.2020">
    <property type="match status" value="1"/>
</dbReference>
<dbReference type="CDD" id="cd06223">
    <property type="entry name" value="PRTases_typeI"/>
    <property type="match status" value="1"/>
</dbReference>
<evidence type="ECO:0008006" key="3">
    <source>
        <dbReference type="Google" id="ProtNLM"/>
    </source>
</evidence>
<comment type="caution">
    <text evidence="1">The sequence shown here is derived from an EMBL/GenBank/DDBJ whole genome shotgun (WGS) entry which is preliminary data.</text>
</comment>
<proteinExistence type="predicted"/>
<sequence length="720" mass="85702">MKKWLETGIYYLKEVYYYNKIDANEDDTINDLSKNEELQHILDLKEKKDEAINYYKDIIEDIKIDEFNIITSISSNKQESTRHSREDFFKSFNSNRQESIDYDDGIEKLLKKAIPFKYVGCLKLNNLCCGDRKLREIELFNNIDVKGENIIVFDYVTTTGATLLKCKKLLEDAGANDVICIALARKIEVNEDRHIDEKYFLQLDAKIKEVFEKRINIDNKEVDALILVRDVISKYQECRNLFWSYSKLVNYKDELRSRVREVYSYLIDQLKEIDNTGVDIDDKLFKLEREVINILIYWDLIYKNGDIFYISYYYKLIRNLNLNYDYEYIDKNLDEFPDFYKESLGHSNLSSEFLIFFDENNISESRRSVKEKELEYLKTLTATILWEGNSNSTNPRPSSHLSILISQYKESNIYDMSIVYNEIAKAFYNSINIPKNNKEALKYINKAIEISPYENQLYLNRALIYIENNLLLNALNDIKKSINLSQESNLLIRSFESEYSWYWLNIDISDSLFGSDRLEWFIKIDKGSDLGWFIKRNKSIDTSSYDSERRVGKFGIKDGYIRYNRGILDWLIEYDKLVNTNKSHRIICDFIYEMVLSNKGKRQYKLLLNGKGGYIKEDSNIKLNKEEELFKYYMKKTKNYKQLTDEEIREKSKSNYNKILIYKSKMHVRKYEFNSSIISYLADLEWEKHHRDDYVGYDYDGDDGPDWLGGTETEEAFWEH</sequence>
<dbReference type="SUPFAM" id="SSF81901">
    <property type="entry name" value="HCP-like"/>
    <property type="match status" value="1"/>
</dbReference>
<evidence type="ECO:0000313" key="2">
    <source>
        <dbReference type="Proteomes" id="UP001288778"/>
    </source>
</evidence>
<accession>A0AAW9I1B2</accession>
<dbReference type="SUPFAM" id="SSF53271">
    <property type="entry name" value="PRTase-like"/>
    <property type="match status" value="1"/>
</dbReference>
<reference evidence="1" key="1">
    <citation type="submission" date="2019-11" db="EMBL/GenBank/DDBJ databases">
        <title>Characterization of Clostridium perfringens isolates from swine manure treated agricultural soils.</title>
        <authorList>
            <person name="Wushke S.T."/>
        </authorList>
    </citation>
    <scope>NUCLEOTIDE SEQUENCE</scope>
    <source>
        <strain evidence="1">X94</strain>
    </source>
</reference>
<gene>
    <name evidence="1" type="ORF">GNF68_09995</name>
</gene>
<dbReference type="InterPro" id="IPR029057">
    <property type="entry name" value="PRTase-like"/>
</dbReference>
<dbReference type="RefSeq" id="WP_322395436.1">
    <property type="nucleotide sequence ID" value="NZ_JBKYMF010000001.1"/>
</dbReference>
<dbReference type="Gene3D" id="1.25.40.10">
    <property type="entry name" value="Tetratricopeptide repeat domain"/>
    <property type="match status" value="1"/>
</dbReference>
<protein>
    <recommendedName>
        <fullName evidence="3">Phosphoribosyltransferase domain-containing protein</fullName>
    </recommendedName>
</protein>
<evidence type="ECO:0000313" key="1">
    <source>
        <dbReference type="EMBL" id="MDZ4909400.1"/>
    </source>
</evidence>
<dbReference type="EMBL" id="WNUI01000024">
    <property type="protein sequence ID" value="MDZ4909400.1"/>
    <property type="molecule type" value="Genomic_DNA"/>
</dbReference>
<dbReference type="InterPro" id="IPR000836">
    <property type="entry name" value="PRTase_dom"/>
</dbReference>
<dbReference type="AlphaFoldDB" id="A0AAW9I1B2"/>
<dbReference type="Proteomes" id="UP001288778">
    <property type="component" value="Unassembled WGS sequence"/>
</dbReference>
<name>A0AAW9I1B2_CLOPF</name>